<gene>
    <name evidence="1" type="ORF">GCM10023321_72890</name>
</gene>
<comment type="caution">
    <text evidence="1">The sequence shown here is derived from an EMBL/GenBank/DDBJ whole genome shotgun (WGS) entry which is preliminary data.</text>
</comment>
<reference evidence="2" key="1">
    <citation type="journal article" date="2019" name="Int. J. Syst. Evol. Microbiol.">
        <title>The Global Catalogue of Microorganisms (GCM) 10K type strain sequencing project: providing services to taxonomists for standard genome sequencing and annotation.</title>
        <authorList>
            <consortium name="The Broad Institute Genomics Platform"/>
            <consortium name="The Broad Institute Genome Sequencing Center for Infectious Disease"/>
            <person name="Wu L."/>
            <person name="Ma J."/>
        </authorList>
    </citation>
    <scope>NUCLEOTIDE SEQUENCE [LARGE SCALE GENOMIC DNA]</scope>
    <source>
        <strain evidence="2">JCM 18303</strain>
    </source>
</reference>
<dbReference type="RefSeq" id="WP_185065247.1">
    <property type="nucleotide sequence ID" value="NZ_BAABJP010000051.1"/>
</dbReference>
<organism evidence="1 2">
    <name type="scientific">Pseudonocardia eucalypti</name>
    <dbReference type="NCBI Taxonomy" id="648755"/>
    <lineage>
        <taxon>Bacteria</taxon>
        <taxon>Bacillati</taxon>
        <taxon>Actinomycetota</taxon>
        <taxon>Actinomycetes</taxon>
        <taxon>Pseudonocardiales</taxon>
        <taxon>Pseudonocardiaceae</taxon>
        <taxon>Pseudonocardia</taxon>
    </lineage>
</organism>
<dbReference type="Proteomes" id="UP001428817">
    <property type="component" value="Unassembled WGS sequence"/>
</dbReference>
<accession>A0ABP9R871</accession>
<evidence type="ECO:0000313" key="1">
    <source>
        <dbReference type="EMBL" id="GAA5172673.1"/>
    </source>
</evidence>
<name>A0ABP9R871_9PSEU</name>
<keyword evidence="2" id="KW-1185">Reference proteome</keyword>
<proteinExistence type="predicted"/>
<sequence length="138" mass="15370">MKADWKGVAEEGAFSDTAWRAAFEQVLRHPFAPQFLALNEFNSSDRLVDGTAGECGKRRYRSRDATERAARDFEIDTGRPNGVMTIYRCDSGCPPGTYHLRNQSKKYRGVDGRHYRRLSGDLSLGSRLAPTVLAAISA</sequence>
<dbReference type="EMBL" id="BAABJP010000051">
    <property type="protein sequence ID" value="GAA5172673.1"/>
    <property type="molecule type" value="Genomic_DNA"/>
</dbReference>
<evidence type="ECO:0000313" key="2">
    <source>
        <dbReference type="Proteomes" id="UP001428817"/>
    </source>
</evidence>
<protein>
    <submittedName>
        <fullName evidence="1">Uncharacterized protein</fullName>
    </submittedName>
</protein>